<dbReference type="PANTHER" id="PTHR24567">
    <property type="entry name" value="CRP FAMILY TRANSCRIPTIONAL REGULATORY PROTEIN"/>
    <property type="match status" value="1"/>
</dbReference>
<sequence length="175" mass="19486">MRPQWSALFRTKPEEESLALFLARVPVFSALKKRDLPYLERLIHLRRYQSEETVYEQGDPGSGMYIIRSGRVSLFTRDARNRKEELTVLGPGDFFGETTLAAPAARMVSAATLENAELIGLFRSDLLATADTHPDIANRILLGLTMVISERLQAATLELRRLNSLTAPATSEAPA</sequence>
<reference evidence="3" key="1">
    <citation type="submission" date="2016-10" db="EMBL/GenBank/DDBJ databases">
        <authorList>
            <person name="Varghese N."/>
            <person name="Submissions S."/>
        </authorList>
    </citation>
    <scope>NUCLEOTIDE SEQUENCE [LARGE SCALE GENOMIC DNA]</scope>
    <source>
        <strain evidence="3">DSM 8987</strain>
    </source>
</reference>
<protein>
    <submittedName>
        <fullName evidence="2">Cyclic nucleotide-binding domain-containing protein</fullName>
    </submittedName>
</protein>
<dbReference type="STRING" id="57664.SAMN05661003_101284"/>
<dbReference type="InterPro" id="IPR000595">
    <property type="entry name" value="cNMP-bd_dom"/>
</dbReference>
<dbReference type="EMBL" id="FNAQ01000001">
    <property type="protein sequence ID" value="SDD77900.1"/>
    <property type="molecule type" value="Genomic_DNA"/>
</dbReference>
<dbReference type="Gene3D" id="2.60.120.10">
    <property type="entry name" value="Jelly Rolls"/>
    <property type="match status" value="1"/>
</dbReference>
<dbReference type="CDD" id="cd00038">
    <property type="entry name" value="CAP_ED"/>
    <property type="match status" value="1"/>
</dbReference>
<dbReference type="InterPro" id="IPR014710">
    <property type="entry name" value="RmlC-like_jellyroll"/>
</dbReference>
<feature type="domain" description="Cyclic nucleotide-binding" evidence="1">
    <location>
        <begin position="27"/>
        <end position="126"/>
    </location>
</feature>
<keyword evidence="3" id="KW-1185">Reference proteome</keyword>
<dbReference type="GO" id="GO:0003700">
    <property type="term" value="F:DNA-binding transcription factor activity"/>
    <property type="evidence" value="ECO:0007669"/>
    <property type="project" value="TreeGrafter"/>
</dbReference>
<dbReference type="OrthoDB" id="9784809at2"/>
<dbReference type="Proteomes" id="UP000243205">
    <property type="component" value="Unassembled WGS sequence"/>
</dbReference>
<evidence type="ECO:0000259" key="1">
    <source>
        <dbReference type="PROSITE" id="PS50042"/>
    </source>
</evidence>
<dbReference type="InterPro" id="IPR050397">
    <property type="entry name" value="Env_Response_Regulators"/>
</dbReference>
<dbReference type="PROSITE" id="PS50042">
    <property type="entry name" value="CNMP_BINDING_3"/>
    <property type="match status" value="1"/>
</dbReference>
<dbReference type="Pfam" id="PF00027">
    <property type="entry name" value="cNMP_binding"/>
    <property type="match status" value="1"/>
</dbReference>
<dbReference type="SUPFAM" id="SSF51206">
    <property type="entry name" value="cAMP-binding domain-like"/>
    <property type="match status" value="1"/>
</dbReference>
<name>A0A1G6XIA8_9BACT</name>
<dbReference type="SMART" id="SM00100">
    <property type="entry name" value="cNMP"/>
    <property type="match status" value="1"/>
</dbReference>
<organism evidence="2 3">
    <name type="scientific">Desulfuromonas thiophila</name>
    <dbReference type="NCBI Taxonomy" id="57664"/>
    <lineage>
        <taxon>Bacteria</taxon>
        <taxon>Pseudomonadati</taxon>
        <taxon>Thermodesulfobacteriota</taxon>
        <taxon>Desulfuromonadia</taxon>
        <taxon>Desulfuromonadales</taxon>
        <taxon>Desulfuromonadaceae</taxon>
        <taxon>Desulfuromonas</taxon>
    </lineage>
</organism>
<dbReference type="AlphaFoldDB" id="A0A1G6XIA8"/>
<dbReference type="InterPro" id="IPR018490">
    <property type="entry name" value="cNMP-bd_dom_sf"/>
</dbReference>
<dbReference type="GO" id="GO:0005829">
    <property type="term" value="C:cytosol"/>
    <property type="evidence" value="ECO:0007669"/>
    <property type="project" value="TreeGrafter"/>
</dbReference>
<evidence type="ECO:0000313" key="2">
    <source>
        <dbReference type="EMBL" id="SDD77900.1"/>
    </source>
</evidence>
<dbReference type="PANTHER" id="PTHR24567:SF74">
    <property type="entry name" value="HTH-TYPE TRANSCRIPTIONAL REGULATOR ARCR"/>
    <property type="match status" value="1"/>
</dbReference>
<accession>A0A1G6XIA8</accession>
<dbReference type="RefSeq" id="WP_092075496.1">
    <property type="nucleotide sequence ID" value="NZ_CALFZY010000006.1"/>
</dbReference>
<evidence type="ECO:0000313" key="3">
    <source>
        <dbReference type="Proteomes" id="UP000243205"/>
    </source>
</evidence>
<gene>
    <name evidence="2" type="ORF">SAMN05661003_101284</name>
</gene>
<proteinExistence type="predicted"/>